<accession>A0ABR2IKW9</accession>
<evidence type="ECO:0000313" key="2">
    <source>
        <dbReference type="EMBL" id="KAK8864959.1"/>
    </source>
</evidence>
<protein>
    <submittedName>
        <fullName evidence="2">Uncharacterized protein</fullName>
    </submittedName>
</protein>
<reference evidence="2 3" key="1">
    <citation type="submission" date="2024-04" db="EMBL/GenBank/DDBJ databases">
        <title>Tritrichomonas musculus Genome.</title>
        <authorList>
            <person name="Alves-Ferreira E."/>
            <person name="Grigg M."/>
            <person name="Lorenzi H."/>
            <person name="Galac M."/>
        </authorList>
    </citation>
    <scope>NUCLEOTIDE SEQUENCE [LARGE SCALE GENOMIC DNA]</scope>
    <source>
        <strain evidence="2 3">EAF2021</strain>
    </source>
</reference>
<dbReference type="EMBL" id="JAPFFF010000016">
    <property type="protein sequence ID" value="KAK8864959.1"/>
    <property type="molecule type" value="Genomic_DNA"/>
</dbReference>
<evidence type="ECO:0000313" key="3">
    <source>
        <dbReference type="Proteomes" id="UP001470230"/>
    </source>
</evidence>
<gene>
    <name evidence="2" type="ORF">M9Y10_010486</name>
</gene>
<keyword evidence="3" id="KW-1185">Reference proteome</keyword>
<dbReference type="Proteomes" id="UP001470230">
    <property type="component" value="Unassembled WGS sequence"/>
</dbReference>
<evidence type="ECO:0000256" key="1">
    <source>
        <dbReference type="SAM" id="MobiDB-lite"/>
    </source>
</evidence>
<proteinExistence type="predicted"/>
<feature type="region of interest" description="Disordered" evidence="1">
    <location>
        <begin position="42"/>
        <end position="65"/>
    </location>
</feature>
<comment type="caution">
    <text evidence="2">The sequence shown here is derived from an EMBL/GenBank/DDBJ whole genome shotgun (WGS) entry which is preliminary data.</text>
</comment>
<sequence>MKSKYRCPSKWNNIIVIDDAGSVVERFEVDELGKLKTKLKTQMRRKIHEGRQAKRTNDHQKASIPKANDETVITSTDAASIESHTFDLGGLHDPVYPKFSFFQEFSNTTNEISNNNSNEINEINLLNESNDFIEYNEINNPMFLNESENLYDLNMGDIAFIDF</sequence>
<feature type="compositionally biased region" description="Basic and acidic residues" evidence="1">
    <location>
        <begin position="49"/>
        <end position="61"/>
    </location>
</feature>
<organism evidence="2 3">
    <name type="scientific">Tritrichomonas musculus</name>
    <dbReference type="NCBI Taxonomy" id="1915356"/>
    <lineage>
        <taxon>Eukaryota</taxon>
        <taxon>Metamonada</taxon>
        <taxon>Parabasalia</taxon>
        <taxon>Tritrichomonadida</taxon>
        <taxon>Tritrichomonadidae</taxon>
        <taxon>Tritrichomonas</taxon>
    </lineage>
</organism>
<name>A0ABR2IKW9_9EUKA</name>